<keyword evidence="5" id="KW-0378">Hydrolase</keyword>
<evidence type="ECO:0000256" key="5">
    <source>
        <dbReference type="ARBA" id="ARBA00022801"/>
    </source>
</evidence>
<dbReference type="PANTHER" id="PTHR22939">
    <property type="entry name" value="SERINE PROTEASE FAMILY S1C HTRA-RELATED"/>
    <property type="match status" value="1"/>
</dbReference>
<reference evidence="11" key="1">
    <citation type="journal article" date="2020" name="mSystems">
        <title>Genome- and Community-Level Interaction Insights into Carbon Utilization and Element Cycling Functions of Hydrothermarchaeota in Hydrothermal Sediment.</title>
        <authorList>
            <person name="Zhou Z."/>
            <person name="Liu Y."/>
            <person name="Xu W."/>
            <person name="Pan J."/>
            <person name="Luo Z.H."/>
            <person name="Li M."/>
        </authorList>
    </citation>
    <scope>NUCLEOTIDE SEQUENCE [LARGE SCALE GENOMIC DNA]</scope>
    <source>
        <strain evidence="11">SpSt-961</strain>
    </source>
</reference>
<protein>
    <submittedName>
        <fullName evidence="11">DegQ family serine endoprotease</fullName>
    </submittedName>
</protein>
<accession>A0A7V3VTD1</accession>
<name>A0A7V3VTD1_UNCW3</name>
<evidence type="ECO:0000256" key="1">
    <source>
        <dbReference type="ARBA" id="ARBA00010541"/>
    </source>
</evidence>
<sequence length="497" mass="53552">MERKLSLKSVGIIVGIATVVAFLFGLLISSGLPFLANRTEASQGVTGLNPGVDETGGSPFTRVAEIASPAVVNISAERIIKTGFEGFEWDFHGPFEDFFRDFFKNLPPSESKTRTLGSGFIISDDGYVVTNYHVIKNATDIVIRLTNKKEYKGKDVKVIGTDARTDISLIKIETKDKLPYLKLGDSDKIRVGDWVVAVGNPFNLEGTVTVGVISAKGRSNIPLSEGPDLQNFLQTDAAINPGNSGGPLLNLQGEVIGINTAITSTSGGNIGIGFAIPINLAKNVIEELKSKGRVIRGYLGVYLEDITEDIKEAMNLPSSNGVLVNEVIPNSPADKAGLKDGDVIIEYDGKEVTDVQSFRIMVSSTSPGRIVKVKLLRNGKEMELKVKIGVMEEKVAVENKENKEGGIGIEVVDIDSPEAARYNITAKSGVVVVNIDSESPAARAGIQLGDVIIGIGNKEIEDIRDFKDAIRELKKGKPTIFKIQRGDRKIYVAVKPN</sequence>
<keyword evidence="4" id="KW-0677">Repeat</keyword>
<evidence type="ECO:0000256" key="4">
    <source>
        <dbReference type="ARBA" id="ARBA00022737"/>
    </source>
</evidence>
<dbReference type="Pfam" id="PF13180">
    <property type="entry name" value="PDZ_2"/>
    <property type="match status" value="2"/>
</dbReference>
<dbReference type="PANTHER" id="PTHR22939:SF129">
    <property type="entry name" value="SERINE PROTEASE HTRA2, MITOCHONDRIAL"/>
    <property type="match status" value="1"/>
</dbReference>
<evidence type="ECO:0000256" key="9">
    <source>
        <dbReference type="SAM" id="Phobius"/>
    </source>
</evidence>
<dbReference type="CDD" id="cd06779">
    <property type="entry name" value="cpPDZ_Deg_HtrA-like"/>
    <property type="match status" value="1"/>
</dbReference>
<dbReference type="SMART" id="SM00228">
    <property type="entry name" value="PDZ"/>
    <property type="match status" value="2"/>
</dbReference>
<dbReference type="EMBL" id="DTOZ01000005">
    <property type="protein sequence ID" value="HGE77397.1"/>
    <property type="molecule type" value="Genomic_DNA"/>
</dbReference>
<feature type="active site" description="Charge relay system" evidence="7">
    <location>
        <position position="244"/>
    </location>
</feature>
<dbReference type="PROSITE" id="PS50106">
    <property type="entry name" value="PDZ"/>
    <property type="match status" value="2"/>
</dbReference>
<keyword evidence="3" id="KW-0732">Signal</keyword>
<keyword evidence="9" id="KW-1133">Transmembrane helix</keyword>
<feature type="active site" description="Charge relay system" evidence="7">
    <location>
        <position position="166"/>
    </location>
</feature>
<evidence type="ECO:0000256" key="2">
    <source>
        <dbReference type="ARBA" id="ARBA00022670"/>
    </source>
</evidence>
<keyword evidence="2 11" id="KW-0645">Protease</keyword>
<evidence type="ECO:0000256" key="8">
    <source>
        <dbReference type="PIRSR" id="PIRSR611782-2"/>
    </source>
</evidence>
<feature type="domain" description="PDZ" evidence="10">
    <location>
        <begin position="284"/>
        <end position="379"/>
    </location>
</feature>
<dbReference type="InterPro" id="IPR009003">
    <property type="entry name" value="Peptidase_S1_PA"/>
</dbReference>
<evidence type="ECO:0000259" key="10">
    <source>
        <dbReference type="PROSITE" id="PS50106"/>
    </source>
</evidence>
<dbReference type="NCBIfam" id="TIGR02037">
    <property type="entry name" value="degP_htrA_DO"/>
    <property type="match status" value="1"/>
</dbReference>
<dbReference type="GO" id="GO:0004252">
    <property type="term" value="F:serine-type endopeptidase activity"/>
    <property type="evidence" value="ECO:0007669"/>
    <property type="project" value="InterPro"/>
</dbReference>
<dbReference type="GO" id="GO:0006508">
    <property type="term" value="P:proteolysis"/>
    <property type="evidence" value="ECO:0007669"/>
    <property type="project" value="UniProtKB-KW"/>
</dbReference>
<dbReference type="SUPFAM" id="SSF50494">
    <property type="entry name" value="Trypsin-like serine proteases"/>
    <property type="match status" value="1"/>
</dbReference>
<evidence type="ECO:0000256" key="7">
    <source>
        <dbReference type="PIRSR" id="PIRSR611782-1"/>
    </source>
</evidence>
<keyword evidence="6" id="KW-0720">Serine protease</keyword>
<dbReference type="Gene3D" id="2.30.42.10">
    <property type="match status" value="2"/>
</dbReference>
<dbReference type="InterPro" id="IPR036034">
    <property type="entry name" value="PDZ_sf"/>
</dbReference>
<dbReference type="InterPro" id="IPR011782">
    <property type="entry name" value="Pept_S1C_Do"/>
</dbReference>
<feature type="binding site" evidence="8">
    <location>
        <begin position="242"/>
        <end position="244"/>
    </location>
    <ligand>
        <name>substrate</name>
    </ligand>
</feature>
<proteinExistence type="inferred from homology"/>
<dbReference type="FunFam" id="2.40.10.10:FF:000001">
    <property type="entry name" value="Periplasmic serine protease DegS"/>
    <property type="match status" value="1"/>
</dbReference>
<comment type="caution">
    <text evidence="11">The sequence shown here is derived from an EMBL/GenBank/DDBJ whole genome shotgun (WGS) entry which is preliminary data.</text>
</comment>
<feature type="active site" description="Charge relay system" evidence="7">
    <location>
        <position position="133"/>
    </location>
</feature>
<dbReference type="CDD" id="cd10839">
    <property type="entry name" value="cpPDZ1_DegP-like"/>
    <property type="match status" value="1"/>
</dbReference>
<dbReference type="Gene3D" id="2.40.10.120">
    <property type="match status" value="1"/>
</dbReference>
<evidence type="ECO:0000256" key="6">
    <source>
        <dbReference type="ARBA" id="ARBA00022825"/>
    </source>
</evidence>
<keyword evidence="9" id="KW-0472">Membrane</keyword>
<evidence type="ECO:0000313" key="11">
    <source>
        <dbReference type="EMBL" id="HGE77397.1"/>
    </source>
</evidence>
<feature type="binding site" evidence="8">
    <location>
        <position position="77"/>
    </location>
    <ligand>
        <name>substrate</name>
    </ligand>
</feature>
<dbReference type="SUPFAM" id="SSF50156">
    <property type="entry name" value="PDZ domain-like"/>
    <property type="match status" value="2"/>
</dbReference>
<feature type="binding site" evidence="8">
    <location>
        <position position="133"/>
    </location>
    <ligand>
        <name>substrate</name>
    </ligand>
</feature>
<organism evidence="11">
    <name type="scientific">candidate division WOR-3 bacterium</name>
    <dbReference type="NCBI Taxonomy" id="2052148"/>
    <lineage>
        <taxon>Bacteria</taxon>
        <taxon>Bacteria division WOR-3</taxon>
    </lineage>
</organism>
<dbReference type="PRINTS" id="PR00834">
    <property type="entry name" value="PROTEASES2C"/>
</dbReference>
<gene>
    <name evidence="11" type="ORF">ENX68_00150</name>
</gene>
<dbReference type="InterPro" id="IPR001478">
    <property type="entry name" value="PDZ"/>
</dbReference>
<evidence type="ECO:0000256" key="3">
    <source>
        <dbReference type="ARBA" id="ARBA00022729"/>
    </source>
</evidence>
<feature type="domain" description="PDZ" evidence="10">
    <location>
        <begin position="396"/>
        <end position="463"/>
    </location>
</feature>
<dbReference type="AlphaFoldDB" id="A0A7V3VTD1"/>
<dbReference type="InterPro" id="IPR001940">
    <property type="entry name" value="Peptidase_S1C"/>
</dbReference>
<comment type="similarity">
    <text evidence="1">Belongs to the peptidase S1C family.</text>
</comment>
<dbReference type="Pfam" id="PF13365">
    <property type="entry name" value="Trypsin_2"/>
    <property type="match status" value="1"/>
</dbReference>
<keyword evidence="9" id="KW-0812">Transmembrane</keyword>
<feature type="transmembrane region" description="Helical" evidence="9">
    <location>
        <begin position="12"/>
        <end position="36"/>
    </location>
</feature>
<feature type="binding site" evidence="8">
    <location>
        <position position="166"/>
    </location>
    <ligand>
        <name>substrate</name>
    </ligand>
</feature>